<proteinExistence type="predicted"/>
<feature type="transmembrane region" description="Helical" evidence="8">
    <location>
        <begin position="365"/>
        <end position="386"/>
    </location>
</feature>
<keyword evidence="3 8" id="KW-0812">Transmembrane</keyword>
<evidence type="ECO:0000256" key="8">
    <source>
        <dbReference type="SAM" id="Phobius"/>
    </source>
</evidence>
<dbReference type="SUPFAM" id="SSF52833">
    <property type="entry name" value="Thioredoxin-like"/>
    <property type="match status" value="1"/>
</dbReference>
<evidence type="ECO:0000256" key="2">
    <source>
        <dbReference type="ARBA" id="ARBA00022475"/>
    </source>
</evidence>
<dbReference type="InterPro" id="IPR003834">
    <property type="entry name" value="Cyt_c_assmbl_TM_dom"/>
</dbReference>
<keyword evidence="2" id="KW-1003">Cell membrane</keyword>
<dbReference type="PROSITE" id="PS51352">
    <property type="entry name" value="THIOREDOXIN_2"/>
    <property type="match status" value="1"/>
</dbReference>
<dbReference type="PANTHER" id="PTHR32234:SF0">
    <property type="entry name" value="THIOL:DISULFIDE INTERCHANGE PROTEIN DSBD"/>
    <property type="match status" value="1"/>
</dbReference>
<dbReference type="InterPro" id="IPR028250">
    <property type="entry name" value="DsbDN"/>
</dbReference>
<dbReference type="PROSITE" id="PS00194">
    <property type="entry name" value="THIOREDOXIN_1"/>
    <property type="match status" value="1"/>
</dbReference>
<dbReference type="Gene3D" id="3.40.30.10">
    <property type="entry name" value="Glutaredoxin"/>
    <property type="match status" value="1"/>
</dbReference>
<dbReference type="RefSeq" id="WP_039888396.1">
    <property type="nucleotide sequence ID" value="NZ_CP012543.1"/>
</dbReference>
<keyword evidence="7" id="KW-0676">Redox-active center</keyword>
<evidence type="ECO:0000313" key="10">
    <source>
        <dbReference type="EMBL" id="QCD47045.1"/>
    </source>
</evidence>
<dbReference type="Pfam" id="PF02683">
    <property type="entry name" value="DsbD_TM"/>
    <property type="match status" value="2"/>
</dbReference>
<dbReference type="GO" id="GO:0017004">
    <property type="term" value="P:cytochrome complex assembly"/>
    <property type="evidence" value="ECO:0007669"/>
    <property type="project" value="UniProtKB-KW"/>
</dbReference>
<dbReference type="GO" id="GO:0045454">
    <property type="term" value="P:cell redox homeostasis"/>
    <property type="evidence" value="ECO:0007669"/>
    <property type="project" value="TreeGrafter"/>
</dbReference>
<evidence type="ECO:0000256" key="6">
    <source>
        <dbReference type="ARBA" id="ARBA00023136"/>
    </source>
</evidence>
<evidence type="ECO:0000256" key="3">
    <source>
        <dbReference type="ARBA" id="ARBA00022692"/>
    </source>
</evidence>
<reference evidence="10 11" key="1">
    <citation type="submission" date="2016-07" db="EMBL/GenBank/DDBJ databases">
        <title>Comparative genomics of the Campylobacter concisus group.</title>
        <authorList>
            <person name="Miller W.G."/>
            <person name="Yee E."/>
            <person name="Chapman M.H."/>
            <person name="Huynh S."/>
            <person name="Bono J.L."/>
            <person name="On S.L.W."/>
            <person name="StLeger J."/>
            <person name="Foster G."/>
            <person name="Parker C.T."/>
        </authorList>
    </citation>
    <scope>NUCLEOTIDE SEQUENCE [LARGE SCALE GENOMIC DNA]</scope>
    <source>
        <strain evidence="10 11">ATCC 33238</strain>
    </source>
</reference>
<dbReference type="NCBIfam" id="NF001419">
    <property type="entry name" value="PRK00293.1"/>
    <property type="match status" value="1"/>
</dbReference>
<feature type="transmembrane region" description="Helical" evidence="8">
    <location>
        <begin position="407"/>
        <end position="424"/>
    </location>
</feature>
<comment type="subcellular location">
    <subcellularLocation>
        <location evidence="1">Cell membrane</location>
        <topology evidence="1">Multi-pass membrane protein</topology>
    </subcellularLocation>
</comment>
<gene>
    <name evidence="10" type="primary">dsbD</name>
    <name evidence="10" type="ORF">CRECT_1393</name>
</gene>
<feature type="transmembrane region" description="Helical" evidence="8">
    <location>
        <begin position="430"/>
        <end position="448"/>
    </location>
</feature>
<evidence type="ECO:0000256" key="5">
    <source>
        <dbReference type="ARBA" id="ARBA00022989"/>
    </source>
</evidence>
<keyword evidence="4" id="KW-0201">Cytochrome c-type biogenesis</keyword>
<feature type="transmembrane region" description="Helical" evidence="8">
    <location>
        <begin position="288"/>
        <end position="308"/>
    </location>
</feature>
<evidence type="ECO:0000256" key="7">
    <source>
        <dbReference type="ARBA" id="ARBA00023284"/>
    </source>
</evidence>
<dbReference type="CDD" id="cd02953">
    <property type="entry name" value="DsbDgamma"/>
    <property type="match status" value="1"/>
</dbReference>
<accession>A0A6G5QMV9</accession>
<keyword evidence="5 8" id="KW-1133">Transmembrane helix</keyword>
<dbReference type="PANTHER" id="PTHR32234">
    <property type="entry name" value="THIOL:DISULFIDE INTERCHANGE PROTEIN DSBD"/>
    <property type="match status" value="1"/>
</dbReference>
<dbReference type="Pfam" id="PF00085">
    <property type="entry name" value="Thioredoxin"/>
    <property type="match status" value="1"/>
</dbReference>
<evidence type="ECO:0000256" key="1">
    <source>
        <dbReference type="ARBA" id="ARBA00004651"/>
    </source>
</evidence>
<dbReference type="InterPro" id="IPR036929">
    <property type="entry name" value="DsbDN_sf"/>
</dbReference>
<evidence type="ECO:0000259" key="9">
    <source>
        <dbReference type="PROSITE" id="PS51352"/>
    </source>
</evidence>
<dbReference type="Pfam" id="PF11412">
    <property type="entry name" value="DsbD_N"/>
    <property type="match status" value="1"/>
</dbReference>
<feature type="transmembrane region" description="Helical" evidence="8">
    <location>
        <begin position="252"/>
        <end position="276"/>
    </location>
</feature>
<keyword evidence="6 8" id="KW-0472">Membrane</keyword>
<dbReference type="Proteomes" id="UP000502377">
    <property type="component" value="Chromosome"/>
</dbReference>
<evidence type="ECO:0000256" key="4">
    <source>
        <dbReference type="ARBA" id="ARBA00022748"/>
    </source>
</evidence>
<dbReference type="EC" id="1.8.1.8" evidence="10"/>
<sequence length="627" mass="67063">MFLRPIAILFLLINFAFCEPLSVKEAFNLTAHADEQNVEFRFAPAPNIHVYKDSLAASLGERNLNSHLNFPKSEIEDEREVYTGKFSLFVPINLLKELSGDENFALKLEYQGCAKDGICYQPQTLNFSVKKGLSGYSVTQIIEAAEPDEFASSQAPLSEQDSIAASLSSANFLLSLVTFFGYGLLLSLTPCIFPMIPILSSIIVSKQASSAHGGRNGAVNLSTADENSVKFDGSNPHAKNNKSKKPRAASGFFLSLIYVFAMACAYAVAGVAASVFGSGVQTALQTPAVLIGFSIVFVALALSMFGLYELQMPLALQNALSKKAQSKGGVVGVFVMGFLSALIASPCVAAPLAGVLLYIAQSGNALFGGLALFTMGLGMGVPLLLIGASSGKILPRPGAWMDKIKTLFGFIMLIMAVWLSARVMGARAELLLYGVIGVFASVFFGAFDATNAERSDGKKLLKGTALLAFIYSVLLIVGSFSGAKSALNPLEGFKNAGGAGVNLSKNEPNFITVSNLAELENAVKSSSKPVLIDFYATWCASCNELDEITFKDETVLKKLENFTLLRADVTKNSSDNAQIMKKFGLIGPPAILFFRAGSDAQDELKNARLIGFYPPEKFLAHLEKFGL</sequence>
<dbReference type="InterPro" id="IPR035671">
    <property type="entry name" value="DsbD_gamma"/>
</dbReference>
<dbReference type="SUPFAM" id="SSF74863">
    <property type="entry name" value="Thiol:disulfide interchange protein DsbD, N-terminal domain (DsbD-alpha)"/>
    <property type="match status" value="1"/>
</dbReference>
<dbReference type="GO" id="GO:0005886">
    <property type="term" value="C:plasma membrane"/>
    <property type="evidence" value="ECO:0007669"/>
    <property type="project" value="UniProtKB-SubCell"/>
</dbReference>
<dbReference type="InterPro" id="IPR036249">
    <property type="entry name" value="Thioredoxin-like_sf"/>
</dbReference>
<feature type="domain" description="Thioredoxin" evidence="9">
    <location>
        <begin position="501"/>
        <end position="627"/>
    </location>
</feature>
<dbReference type="KEGG" id="crx:CRECT_1393"/>
<feature type="transmembrane region" description="Helical" evidence="8">
    <location>
        <begin position="329"/>
        <end position="359"/>
    </location>
</feature>
<feature type="transmembrane region" description="Helical" evidence="8">
    <location>
        <begin position="172"/>
        <end position="196"/>
    </location>
</feature>
<name>A0A6G5QMV9_CAMRE</name>
<dbReference type="AlphaFoldDB" id="A0A6G5QMV9"/>
<feature type="transmembrane region" description="Helical" evidence="8">
    <location>
        <begin position="460"/>
        <end position="480"/>
    </location>
</feature>
<dbReference type="InterPro" id="IPR017937">
    <property type="entry name" value="Thioredoxin_CS"/>
</dbReference>
<dbReference type="InterPro" id="IPR013766">
    <property type="entry name" value="Thioredoxin_domain"/>
</dbReference>
<dbReference type="EMBL" id="CP012543">
    <property type="protein sequence ID" value="QCD47045.1"/>
    <property type="molecule type" value="Genomic_DNA"/>
</dbReference>
<evidence type="ECO:0000313" key="11">
    <source>
        <dbReference type="Proteomes" id="UP000502377"/>
    </source>
</evidence>
<dbReference type="GO" id="GO:0047134">
    <property type="term" value="F:protein-disulfide reductase [NAD(P)H] activity"/>
    <property type="evidence" value="ECO:0007669"/>
    <property type="project" value="UniProtKB-EC"/>
</dbReference>
<protein>
    <submittedName>
        <fullName evidence="10">Thiol:disulfide interchange protein DsbD</fullName>
        <ecNumber evidence="10">1.8.1.8</ecNumber>
    </submittedName>
</protein>
<organism evidence="10 11">
    <name type="scientific">Campylobacter rectus</name>
    <name type="common">Wolinella recta</name>
    <dbReference type="NCBI Taxonomy" id="203"/>
    <lineage>
        <taxon>Bacteria</taxon>
        <taxon>Pseudomonadati</taxon>
        <taxon>Campylobacterota</taxon>
        <taxon>Epsilonproteobacteria</taxon>
        <taxon>Campylobacterales</taxon>
        <taxon>Campylobacteraceae</taxon>
        <taxon>Campylobacter</taxon>
    </lineage>
</organism>
<dbReference type="Gene3D" id="2.60.40.1250">
    <property type="entry name" value="Thiol:disulfide interchange protein DsbD, N-terminal domain"/>
    <property type="match status" value="1"/>
</dbReference>
<keyword evidence="10" id="KW-0560">Oxidoreductase</keyword>